<evidence type="ECO:0000313" key="2">
    <source>
        <dbReference type="EMBL" id="CAK0791314.1"/>
    </source>
</evidence>
<protein>
    <recommendedName>
        <fullName evidence="4">RAB6-interacting golgin</fullName>
    </recommendedName>
</protein>
<proteinExistence type="predicted"/>
<evidence type="ECO:0008006" key="4">
    <source>
        <dbReference type="Google" id="ProtNLM"/>
    </source>
</evidence>
<dbReference type="Proteomes" id="UP001189429">
    <property type="component" value="Unassembled WGS sequence"/>
</dbReference>
<dbReference type="Gene3D" id="1.10.287.1490">
    <property type="match status" value="1"/>
</dbReference>
<keyword evidence="3" id="KW-1185">Reference proteome</keyword>
<accession>A0ABN9PF04</accession>
<evidence type="ECO:0000313" key="3">
    <source>
        <dbReference type="Proteomes" id="UP001189429"/>
    </source>
</evidence>
<evidence type="ECO:0000256" key="1">
    <source>
        <dbReference type="SAM" id="Coils"/>
    </source>
</evidence>
<reference evidence="2" key="1">
    <citation type="submission" date="2023-10" db="EMBL/GenBank/DDBJ databases">
        <authorList>
            <person name="Chen Y."/>
            <person name="Shah S."/>
            <person name="Dougan E. K."/>
            <person name="Thang M."/>
            <person name="Chan C."/>
        </authorList>
    </citation>
    <scope>NUCLEOTIDE SEQUENCE [LARGE SCALE GENOMIC DNA]</scope>
</reference>
<sequence length="170" mass="18954">MWATRYRAATCPARHPPVEAPAAQRAAASAVRGAAAASRSSLVRAMAGHQHTSSDVSDAFSKRMSQVREEFEQMQRVQNVLKGNEQKMRKNIEPLQKELEQISKQVSAAYAKRDKLRQQLASCEEEIKELEVKKTEACDRIYTATATVEQKRAELLNNASHMGARLGSEE</sequence>
<keyword evidence="1" id="KW-0175">Coiled coil</keyword>
<name>A0ABN9PF04_9DINO</name>
<gene>
    <name evidence="2" type="ORF">PCOR1329_LOCUS2251</name>
</gene>
<comment type="caution">
    <text evidence="2">The sequence shown here is derived from an EMBL/GenBank/DDBJ whole genome shotgun (WGS) entry which is preliminary data.</text>
</comment>
<feature type="coiled-coil region" evidence="1">
    <location>
        <begin position="85"/>
        <end position="140"/>
    </location>
</feature>
<dbReference type="EMBL" id="CAUYUJ010000559">
    <property type="protein sequence ID" value="CAK0791314.1"/>
    <property type="molecule type" value="Genomic_DNA"/>
</dbReference>
<organism evidence="2 3">
    <name type="scientific">Prorocentrum cordatum</name>
    <dbReference type="NCBI Taxonomy" id="2364126"/>
    <lineage>
        <taxon>Eukaryota</taxon>
        <taxon>Sar</taxon>
        <taxon>Alveolata</taxon>
        <taxon>Dinophyceae</taxon>
        <taxon>Prorocentrales</taxon>
        <taxon>Prorocentraceae</taxon>
        <taxon>Prorocentrum</taxon>
    </lineage>
</organism>